<reference evidence="2 3" key="1">
    <citation type="submission" date="2018-11" db="EMBL/GenBank/DDBJ databases">
        <authorList>
            <person name="Da X."/>
        </authorList>
    </citation>
    <scope>NUCLEOTIDE SEQUENCE [LARGE SCALE GENOMIC DNA]</scope>
    <source>
        <strain evidence="2 3">S14-144</strain>
    </source>
</reference>
<evidence type="ECO:0000256" key="1">
    <source>
        <dbReference type="SAM" id="MobiDB-lite"/>
    </source>
</evidence>
<dbReference type="RefSeq" id="WP_124798059.1">
    <property type="nucleotide sequence ID" value="NZ_CP034170.1"/>
</dbReference>
<feature type="region of interest" description="Disordered" evidence="1">
    <location>
        <begin position="49"/>
        <end position="129"/>
    </location>
</feature>
<evidence type="ECO:0000313" key="2">
    <source>
        <dbReference type="EMBL" id="AZI57374.1"/>
    </source>
</evidence>
<dbReference type="Proteomes" id="UP000268084">
    <property type="component" value="Chromosome"/>
</dbReference>
<dbReference type="KEGG" id="nak:EH165_03565"/>
<organism evidence="2 3">
    <name type="scientific">Nakamurella antarctica</name>
    <dbReference type="NCBI Taxonomy" id="1902245"/>
    <lineage>
        <taxon>Bacteria</taxon>
        <taxon>Bacillati</taxon>
        <taxon>Actinomycetota</taxon>
        <taxon>Actinomycetes</taxon>
        <taxon>Nakamurellales</taxon>
        <taxon>Nakamurellaceae</taxon>
        <taxon>Nakamurella</taxon>
    </lineage>
</organism>
<evidence type="ECO:0000313" key="3">
    <source>
        <dbReference type="Proteomes" id="UP000268084"/>
    </source>
</evidence>
<dbReference type="EMBL" id="CP034170">
    <property type="protein sequence ID" value="AZI57374.1"/>
    <property type="molecule type" value="Genomic_DNA"/>
</dbReference>
<protein>
    <submittedName>
        <fullName evidence="2">Uncharacterized protein</fullName>
    </submittedName>
</protein>
<keyword evidence="3" id="KW-1185">Reference proteome</keyword>
<proteinExistence type="predicted"/>
<gene>
    <name evidence="2" type="ORF">EH165_03565</name>
</gene>
<dbReference type="OrthoDB" id="495539at2"/>
<feature type="compositionally biased region" description="Low complexity" evidence="1">
    <location>
        <begin position="107"/>
        <end position="128"/>
    </location>
</feature>
<dbReference type="AlphaFoldDB" id="A0A3G8ZS82"/>
<name>A0A3G8ZS82_9ACTN</name>
<sequence length="291" mass="29255">MTNPKSGKGLSSSEVSRVEVERGGMQITRIVRVAALVAAVAVLGACSTGSDGISSSTISSPTSALSTSAPDTTVSSSISAPDPTASSPSTASSAPVSADAGTMSQQASVPAASPTVAAPRSSSPSSRTNFGVTYVSVTGDWTGDQLFTKPRSDGSPVAPGLYGSGVSAQFQSPSGNIACQIQVDTPEGSSDGVVCDIRDHAYVNPTPPTDVTCASNYGQTVQILPTGVRVECSVSDGAYRPGGEGLPLPAGSQLDFGGVTCLSTEYGIRCLDNARQVGFMIGRNILAEIAP</sequence>
<feature type="compositionally biased region" description="Low complexity" evidence="1">
    <location>
        <begin position="49"/>
        <end position="100"/>
    </location>
</feature>
<reference evidence="2 3" key="2">
    <citation type="submission" date="2018-12" db="EMBL/GenBank/DDBJ databases">
        <title>Nakamurella antarcticus sp. nov., isolated from Antarctica South Shetland Islands soil.</title>
        <authorList>
            <person name="Peng F."/>
        </authorList>
    </citation>
    <scope>NUCLEOTIDE SEQUENCE [LARGE SCALE GENOMIC DNA]</scope>
    <source>
        <strain evidence="2 3">S14-144</strain>
    </source>
</reference>
<accession>A0A3G8ZS82</accession>